<protein>
    <recommendedName>
        <fullName evidence="4">Beta-lactamase-inhibitor-like PepSY-like domain-containing protein</fullName>
    </recommendedName>
</protein>
<evidence type="ECO:0000313" key="3">
    <source>
        <dbReference type="Proteomes" id="UP000519439"/>
    </source>
</evidence>
<evidence type="ECO:0000256" key="1">
    <source>
        <dbReference type="SAM" id="SignalP"/>
    </source>
</evidence>
<keyword evidence="3" id="KW-1185">Reference proteome</keyword>
<organism evidence="2 3">
    <name type="scientific">Microvirga flocculans</name>
    <dbReference type="NCBI Taxonomy" id="217168"/>
    <lineage>
        <taxon>Bacteria</taxon>
        <taxon>Pseudomonadati</taxon>
        <taxon>Pseudomonadota</taxon>
        <taxon>Alphaproteobacteria</taxon>
        <taxon>Hyphomicrobiales</taxon>
        <taxon>Methylobacteriaceae</taxon>
        <taxon>Microvirga</taxon>
    </lineage>
</organism>
<sequence length="149" mass="15998">MNTMKASLAALIAVSATPTLAFTSDLRAPVGSKIEEVRAAYETPLKPTMSESGSALWLKTKGVQYFFDDKGVAKTVRVEEPFKGKIAGIGLGDNKEQVVKALGAPLATKSLAAVDIAGERTLRFYLDDEVTGAFVLDRDGKVVRMFVSR</sequence>
<feature type="chain" id="PRO_5031229778" description="Beta-lactamase-inhibitor-like PepSY-like domain-containing protein" evidence="1">
    <location>
        <begin position="22"/>
        <end position="149"/>
    </location>
</feature>
<evidence type="ECO:0000313" key="2">
    <source>
        <dbReference type="EMBL" id="MBB4041630.1"/>
    </source>
</evidence>
<name>A0A7W6IHJ4_9HYPH</name>
<reference evidence="2 3" key="1">
    <citation type="submission" date="2020-08" db="EMBL/GenBank/DDBJ databases">
        <title>Genomic Encyclopedia of Type Strains, Phase IV (KMG-IV): sequencing the most valuable type-strain genomes for metagenomic binning, comparative biology and taxonomic classification.</title>
        <authorList>
            <person name="Goeker M."/>
        </authorList>
    </citation>
    <scope>NUCLEOTIDE SEQUENCE [LARGE SCALE GENOMIC DNA]</scope>
    <source>
        <strain evidence="2 3">DSM 15743</strain>
    </source>
</reference>
<dbReference type="AlphaFoldDB" id="A0A7W6IHJ4"/>
<gene>
    <name evidence="2" type="ORF">GGR34_003308</name>
</gene>
<feature type="signal peptide" evidence="1">
    <location>
        <begin position="1"/>
        <end position="21"/>
    </location>
</feature>
<evidence type="ECO:0008006" key="4">
    <source>
        <dbReference type="Google" id="ProtNLM"/>
    </source>
</evidence>
<dbReference type="RefSeq" id="WP_027316149.1">
    <property type="nucleotide sequence ID" value="NZ_JACIDC010000013.1"/>
</dbReference>
<accession>A0A7W6IHJ4</accession>
<dbReference type="Proteomes" id="UP000519439">
    <property type="component" value="Unassembled WGS sequence"/>
</dbReference>
<keyword evidence="1" id="KW-0732">Signal</keyword>
<comment type="caution">
    <text evidence="2">The sequence shown here is derived from an EMBL/GenBank/DDBJ whole genome shotgun (WGS) entry which is preliminary data.</text>
</comment>
<dbReference type="EMBL" id="JACIDC010000013">
    <property type="protein sequence ID" value="MBB4041630.1"/>
    <property type="molecule type" value="Genomic_DNA"/>
</dbReference>
<proteinExistence type="predicted"/>